<evidence type="ECO:0000313" key="2">
    <source>
        <dbReference type="EMBL" id="KAH7093351.1"/>
    </source>
</evidence>
<evidence type="ECO:0000313" key="3">
    <source>
        <dbReference type="Proteomes" id="UP000813461"/>
    </source>
</evidence>
<accession>A0A8K0RI24</accession>
<dbReference type="Proteomes" id="UP000813461">
    <property type="component" value="Unassembled WGS sequence"/>
</dbReference>
<sequence length="340" mass="37694">MAAGQACSGPFDVNAQSELGWEIERNHMLPMPDQWLPYLKPAIAVYNVDRSRKSFTMWYDWPDTMKWYDTTYRERRKKPIDPKYTITYELKKSKLIRDEKQTWTMCDQSDKKLYTYFERIDGKTGRSSKKTMTAYKGASTTPTFKQDNTSNSLSFTDPASGTFYRWISNRPISTINGERFDFQRNALFRTHNGTEVLVADFSWYDGHLECEDALTIRDPSVSHALVIASLTLLHGHHWTIMHDEFKLDPDAVNKAHECARLTEIGKKQYFKESEDGGQVQSGKKGKSGVDWKAVSETLHGVNGVLDGVNSIVAADSGGGGGGDGGGGGGGGDGGGGGGVC</sequence>
<keyword evidence="3" id="KW-1185">Reference proteome</keyword>
<dbReference type="EMBL" id="JAGMVJ010000002">
    <property type="protein sequence ID" value="KAH7093351.1"/>
    <property type="molecule type" value="Genomic_DNA"/>
</dbReference>
<dbReference type="OrthoDB" id="10505555at2759"/>
<comment type="caution">
    <text evidence="2">The sequence shown here is derived from an EMBL/GenBank/DDBJ whole genome shotgun (WGS) entry which is preliminary data.</text>
</comment>
<name>A0A8K0RI24_9PLEO</name>
<feature type="region of interest" description="Disordered" evidence="1">
    <location>
        <begin position="321"/>
        <end position="340"/>
    </location>
</feature>
<organism evidence="2 3">
    <name type="scientific">Paraphoma chrysanthemicola</name>
    <dbReference type="NCBI Taxonomy" id="798071"/>
    <lineage>
        <taxon>Eukaryota</taxon>
        <taxon>Fungi</taxon>
        <taxon>Dikarya</taxon>
        <taxon>Ascomycota</taxon>
        <taxon>Pezizomycotina</taxon>
        <taxon>Dothideomycetes</taxon>
        <taxon>Pleosporomycetidae</taxon>
        <taxon>Pleosporales</taxon>
        <taxon>Pleosporineae</taxon>
        <taxon>Phaeosphaeriaceae</taxon>
        <taxon>Paraphoma</taxon>
    </lineage>
</organism>
<evidence type="ECO:0000256" key="1">
    <source>
        <dbReference type="SAM" id="MobiDB-lite"/>
    </source>
</evidence>
<proteinExistence type="predicted"/>
<dbReference type="AlphaFoldDB" id="A0A8K0RI24"/>
<reference evidence="2" key="1">
    <citation type="journal article" date="2021" name="Nat. Commun.">
        <title>Genetic determinants of endophytism in the Arabidopsis root mycobiome.</title>
        <authorList>
            <person name="Mesny F."/>
            <person name="Miyauchi S."/>
            <person name="Thiergart T."/>
            <person name="Pickel B."/>
            <person name="Atanasova L."/>
            <person name="Karlsson M."/>
            <person name="Huettel B."/>
            <person name="Barry K.W."/>
            <person name="Haridas S."/>
            <person name="Chen C."/>
            <person name="Bauer D."/>
            <person name="Andreopoulos W."/>
            <person name="Pangilinan J."/>
            <person name="LaButti K."/>
            <person name="Riley R."/>
            <person name="Lipzen A."/>
            <person name="Clum A."/>
            <person name="Drula E."/>
            <person name="Henrissat B."/>
            <person name="Kohler A."/>
            <person name="Grigoriev I.V."/>
            <person name="Martin F.M."/>
            <person name="Hacquard S."/>
        </authorList>
    </citation>
    <scope>NUCLEOTIDE SEQUENCE</scope>
    <source>
        <strain evidence="2">MPI-SDFR-AT-0120</strain>
    </source>
</reference>
<gene>
    <name evidence="2" type="ORF">FB567DRAFT_587787</name>
</gene>
<protein>
    <submittedName>
        <fullName evidence="2">Uncharacterized protein</fullName>
    </submittedName>
</protein>